<feature type="region of interest" description="Disordered" evidence="1">
    <location>
        <begin position="307"/>
        <end position="329"/>
    </location>
</feature>
<dbReference type="Proteomes" id="UP001515683">
    <property type="component" value="Unassembled WGS sequence"/>
</dbReference>
<evidence type="ECO:0000313" key="3">
    <source>
        <dbReference type="EMBL" id="NIF20196.1"/>
    </source>
</evidence>
<evidence type="ECO:0000313" key="4">
    <source>
        <dbReference type="Proteomes" id="UP001515683"/>
    </source>
</evidence>
<feature type="region of interest" description="Disordered" evidence="1">
    <location>
        <begin position="1"/>
        <end position="33"/>
    </location>
</feature>
<sequence length="329" mass="38143">MAWQNPWYDASKSHHTPEGFRNPEPETRQPGDLDRWRKERKAQGLPRPPQQGYEQFIAQWWQQADLSGSDNRIWWLGHAAMLLRVNQRYILIDPALSKRASPVRFAGPQRKTPAPLQIRQLPQLDYVLISHSHYDHLDRPTVRKIVARFPQATFIVPLGLAPWCKRQGIRHVTQLDWWDSTRADGIDFHAVPAKHWSMRTFHDRNRSLWCGWVIVTSTTRFWFSGDSGYSESLYEIPRRLGPFNVAALPNGAYAPKWFMNSQHMDPDQAVKLWRHMAQPLTVPIHWGVFELADESLDEPPEDLARAIAASGEDNGQFSPWRIGESRPLP</sequence>
<dbReference type="Pfam" id="PF12706">
    <property type="entry name" value="Lactamase_B_2"/>
    <property type="match status" value="1"/>
</dbReference>
<keyword evidence="4" id="KW-1185">Reference proteome</keyword>
<proteinExistence type="predicted"/>
<feature type="compositionally biased region" description="Basic and acidic residues" evidence="1">
    <location>
        <begin position="11"/>
        <end position="33"/>
    </location>
</feature>
<evidence type="ECO:0000259" key="2">
    <source>
        <dbReference type="Pfam" id="PF12706"/>
    </source>
</evidence>
<dbReference type="SUPFAM" id="SSF56281">
    <property type="entry name" value="Metallo-hydrolase/oxidoreductase"/>
    <property type="match status" value="1"/>
</dbReference>
<dbReference type="InterPro" id="IPR001279">
    <property type="entry name" value="Metallo-B-lactamas"/>
</dbReference>
<feature type="domain" description="Metallo-beta-lactamase" evidence="2">
    <location>
        <begin position="88"/>
        <end position="286"/>
    </location>
</feature>
<dbReference type="Gene3D" id="3.60.15.10">
    <property type="entry name" value="Ribonuclease Z/Hydroxyacylglutathione hydrolase-like"/>
    <property type="match status" value="1"/>
</dbReference>
<dbReference type="PANTHER" id="PTHR15032:SF4">
    <property type="entry name" value="N-ACYL-PHOSPHATIDYLETHANOLAMINE-HYDROLYZING PHOSPHOLIPASE D"/>
    <property type="match status" value="1"/>
</dbReference>
<evidence type="ECO:0000256" key="1">
    <source>
        <dbReference type="SAM" id="MobiDB-lite"/>
    </source>
</evidence>
<gene>
    <name evidence="3" type="ORF">F3J40_01000</name>
</gene>
<dbReference type="RefSeq" id="WP_167012068.1">
    <property type="nucleotide sequence ID" value="NZ_VWXF01000001.1"/>
</dbReference>
<dbReference type="PANTHER" id="PTHR15032">
    <property type="entry name" value="N-ACYL-PHOSPHATIDYLETHANOLAMINE-HYDROLYZING PHOSPHOLIPASE D"/>
    <property type="match status" value="1"/>
</dbReference>
<dbReference type="PIRSF" id="PIRSF038896">
    <property type="entry name" value="NAPE-PLD"/>
    <property type="match status" value="1"/>
</dbReference>
<dbReference type="InterPro" id="IPR036866">
    <property type="entry name" value="RibonucZ/Hydroxyglut_hydro"/>
</dbReference>
<dbReference type="InterPro" id="IPR024884">
    <property type="entry name" value="NAPE-PLD"/>
</dbReference>
<reference evidence="3 4" key="1">
    <citation type="journal article" date="2019" name="bioRxiv">
        <title>Bacteria contribute to plant secondary compound degradation in a generalist herbivore system.</title>
        <authorList>
            <person name="Francoeur C.B."/>
            <person name="Khadempour L."/>
            <person name="Moreira-Soto R.D."/>
            <person name="Gotting K."/>
            <person name="Book A.J."/>
            <person name="Pinto-Tomas A.A."/>
            <person name="Keefover-Ring K."/>
            <person name="Currie C.R."/>
        </authorList>
    </citation>
    <scope>NUCLEOTIDE SEQUENCE [LARGE SCALE GENOMIC DNA]</scope>
    <source>
        <strain evidence="3">Acro-835</strain>
    </source>
</reference>
<name>A0ABX0R460_9GAMM</name>
<protein>
    <submittedName>
        <fullName evidence="3">MBL fold metallo-hydrolase</fullName>
    </submittedName>
</protein>
<accession>A0ABX0R460</accession>
<organism evidence="3 4">
    <name type="scientific">Candidatus Pantoea multigeneris</name>
    <dbReference type="NCBI Taxonomy" id="2608357"/>
    <lineage>
        <taxon>Bacteria</taxon>
        <taxon>Pseudomonadati</taxon>
        <taxon>Pseudomonadota</taxon>
        <taxon>Gammaproteobacteria</taxon>
        <taxon>Enterobacterales</taxon>
        <taxon>Erwiniaceae</taxon>
        <taxon>Pantoea</taxon>
    </lineage>
</organism>
<dbReference type="EMBL" id="VWXF01000001">
    <property type="protein sequence ID" value="NIF20196.1"/>
    <property type="molecule type" value="Genomic_DNA"/>
</dbReference>
<comment type="caution">
    <text evidence="3">The sequence shown here is derived from an EMBL/GenBank/DDBJ whole genome shotgun (WGS) entry which is preliminary data.</text>
</comment>